<dbReference type="UniPathway" id="UPA00823">
    <property type="reaction ID" value="UER00788"/>
</dbReference>
<protein>
    <recommendedName>
        <fullName evidence="8">Inositol-1-monophosphatase</fullName>
        <ecNumber evidence="8">3.1.3.25</ecNumber>
    </recommendedName>
</protein>
<dbReference type="CDD" id="cd01639">
    <property type="entry name" value="IMPase"/>
    <property type="match status" value="1"/>
</dbReference>
<evidence type="ECO:0000313" key="10">
    <source>
        <dbReference type="EMBL" id="GAX10154.1"/>
    </source>
</evidence>
<comment type="catalytic activity">
    <reaction evidence="1 8">
        <text>a myo-inositol phosphate + H2O = myo-inositol + phosphate</text>
        <dbReference type="Rhea" id="RHEA:24056"/>
        <dbReference type="ChEBI" id="CHEBI:15377"/>
        <dbReference type="ChEBI" id="CHEBI:17268"/>
        <dbReference type="ChEBI" id="CHEBI:43474"/>
        <dbReference type="ChEBI" id="CHEBI:84139"/>
        <dbReference type="EC" id="3.1.3.25"/>
    </reaction>
</comment>
<dbReference type="EMBL" id="BDSP01000016">
    <property type="protein sequence ID" value="GAX10154.1"/>
    <property type="molecule type" value="Genomic_DNA"/>
</dbReference>
<evidence type="ECO:0000256" key="5">
    <source>
        <dbReference type="ARBA" id="ARBA00022801"/>
    </source>
</evidence>
<sequence>MKNNRETSAWLIPIVGVGVGLCIVDRMIRRKMQQNQKYEIPAEIRQSPFAREAQVAVTLALKAGRNMFSYCDEKGTEAELHHNLGISEKGQPEDFCTIIDVENERLVMQGLLEAFPTHKLIGEETTGTGEIPPLSKEHPTWIIDPIDGTTNFVSGLPLTCVSIGLCVEGKPVLGVVYAPMTDELYIAVSGHGAYRNGVRLRKQQIVKRMVDAVVGFEFGYARGKEKSNKMLAALGRIMENGCRTTRSLGSGVLDLVYVATGRLDVIYSGITTEGWKPWDYCAGVVIARETGCVVEAIDQTKGADFDLYSKSIICAGSEALLQETRVLIS</sequence>
<proteinExistence type="inferred from homology"/>
<accession>A0A1Z5J833</accession>
<dbReference type="InterPro" id="IPR020583">
    <property type="entry name" value="Inositol_monoP_metal-BS"/>
</dbReference>
<dbReference type="InParanoid" id="A0A1Z5J833"/>
<feature type="binding site" evidence="7">
    <location>
        <position position="279"/>
    </location>
    <ligand>
        <name>Mg(2+)</name>
        <dbReference type="ChEBI" id="CHEBI:18420"/>
        <label>1</label>
        <note>catalytic</note>
    </ligand>
</feature>
<keyword evidence="5 8" id="KW-0378">Hydrolase</keyword>
<gene>
    <name evidence="10" type="ORF">FisN_3Lh350</name>
</gene>
<dbReference type="InterPro" id="IPR000760">
    <property type="entry name" value="Inositol_monophosphatase-like"/>
</dbReference>
<dbReference type="Proteomes" id="UP000198406">
    <property type="component" value="Unassembled WGS sequence"/>
</dbReference>
<organism evidence="10 11">
    <name type="scientific">Fistulifera solaris</name>
    <name type="common">Oleaginous diatom</name>
    <dbReference type="NCBI Taxonomy" id="1519565"/>
    <lineage>
        <taxon>Eukaryota</taxon>
        <taxon>Sar</taxon>
        <taxon>Stramenopiles</taxon>
        <taxon>Ochrophyta</taxon>
        <taxon>Bacillariophyta</taxon>
        <taxon>Bacillariophyceae</taxon>
        <taxon>Bacillariophycidae</taxon>
        <taxon>Naviculales</taxon>
        <taxon>Naviculaceae</taxon>
        <taxon>Fistulifera</taxon>
    </lineage>
</organism>
<evidence type="ECO:0000256" key="4">
    <source>
        <dbReference type="ARBA" id="ARBA00022723"/>
    </source>
</evidence>
<reference evidence="10 11" key="1">
    <citation type="journal article" date="2015" name="Plant Cell">
        <title>Oil accumulation by the oleaginous diatom Fistulifera solaris as revealed by the genome and transcriptome.</title>
        <authorList>
            <person name="Tanaka T."/>
            <person name="Maeda Y."/>
            <person name="Veluchamy A."/>
            <person name="Tanaka M."/>
            <person name="Abida H."/>
            <person name="Marechal E."/>
            <person name="Bowler C."/>
            <person name="Muto M."/>
            <person name="Sunaga Y."/>
            <person name="Tanaka M."/>
            <person name="Yoshino T."/>
            <person name="Taniguchi T."/>
            <person name="Fukuda Y."/>
            <person name="Nemoto M."/>
            <person name="Matsumoto M."/>
            <person name="Wong P.S."/>
            <person name="Aburatani S."/>
            <person name="Fujibuchi W."/>
        </authorList>
    </citation>
    <scope>NUCLEOTIDE SEQUENCE [LARGE SCALE GENOMIC DNA]</scope>
    <source>
        <strain evidence="10 11">JPCC DA0580</strain>
    </source>
</reference>
<dbReference type="SUPFAM" id="SSF56655">
    <property type="entry name" value="Carbohydrate phosphatase"/>
    <property type="match status" value="1"/>
</dbReference>
<name>A0A1Z5J833_FISSO</name>
<keyword evidence="9" id="KW-0812">Transmembrane</keyword>
<comment type="pathway">
    <text evidence="8">Polyol metabolism; myo-inositol biosynthesis; myo-inositol from D-glucose 6-phosphate: step 2/2.</text>
</comment>
<evidence type="ECO:0000256" key="1">
    <source>
        <dbReference type="ARBA" id="ARBA00001033"/>
    </source>
</evidence>
<dbReference type="FunFam" id="3.30.540.10:FF:000004">
    <property type="entry name" value="Inositol-1-monophosphatase"/>
    <property type="match status" value="1"/>
</dbReference>
<dbReference type="OrthoDB" id="10254945at2759"/>
<feature type="binding site" evidence="7">
    <location>
        <position position="146"/>
    </location>
    <ligand>
        <name>Mg(2+)</name>
        <dbReference type="ChEBI" id="CHEBI:18420"/>
        <label>1</label>
        <note>catalytic</note>
    </ligand>
</feature>
<dbReference type="Gene3D" id="3.40.190.80">
    <property type="match status" value="1"/>
</dbReference>
<evidence type="ECO:0000256" key="2">
    <source>
        <dbReference type="ARBA" id="ARBA00001946"/>
    </source>
</evidence>
<comment type="cofactor">
    <cofactor evidence="2 7 8">
        <name>Mg(2+)</name>
        <dbReference type="ChEBI" id="CHEBI:18420"/>
    </cofactor>
</comment>
<keyword evidence="9" id="KW-0472">Membrane</keyword>
<comment type="caution">
    <text evidence="10">The sequence shown here is derived from an EMBL/GenBank/DDBJ whole genome shotgun (WGS) entry which is preliminary data.</text>
</comment>
<dbReference type="GO" id="GO:0006021">
    <property type="term" value="P:inositol biosynthetic process"/>
    <property type="evidence" value="ECO:0007669"/>
    <property type="project" value="UniProtKB-UniPathway"/>
</dbReference>
<dbReference type="Pfam" id="PF00459">
    <property type="entry name" value="Inositol_P"/>
    <property type="match status" value="1"/>
</dbReference>
<dbReference type="GO" id="GO:0046872">
    <property type="term" value="F:metal ion binding"/>
    <property type="evidence" value="ECO:0007669"/>
    <property type="project" value="UniProtKB-KW"/>
</dbReference>
<feature type="binding site" evidence="7">
    <location>
        <position position="123"/>
    </location>
    <ligand>
        <name>Mg(2+)</name>
        <dbReference type="ChEBI" id="CHEBI:18420"/>
        <label>1</label>
        <note>catalytic</note>
    </ligand>
</feature>
<dbReference type="InterPro" id="IPR033942">
    <property type="entry name" value="IMPase"/>
</dbReference>
<dbReference type="GO" id="GO:0008934">
    <property type="term" value="F:inositol monophosphate 1-phosphatase activity"/>
    <property type="evidence" value="ECO:0007669"/>
    <property type="project" value="InterPro"/>
</dbReference>
<feature type="binding site" evidence="7">
    <location>
        <position position="147"/>
    </location>
    <ligand>
        <name>Mg(2+)</name>
        <dbReference type="ChEBI" id="CHEBI:18420"/>
        <label>1</label>
        <note>catalytic</note>
    </ligand>
</feature>
<dbReference type="PANTHER" id="PTHR20854">
    <property type="entry name" value="INOSITOL MONOPHOSPHATASE"/>
    <property type="match status" value="1"/>
</dbReference>
<dbReference type="GO" id="GO:0007165">
    <property type="term" value="P:signal transduction"/>
    <property type="evidence" value="ECO:0007669"/>
    <property type="project" value="TreeGrafter"/>
</dbReference>
<evidence type="ECO:0000256" key="9">
    <source>
        <dbReference type="SAM" id="Phobius"/>
    </source>
</evidence>
<evidence type="ECO:0000256" key="7">
    <source>
        <dbReference type="PIRSR" id="PIRSR600760-2"/>
    </source>
</evidence>
<dbReference type="AlphaFoldDB" id="A0A1Z5J833"/>
<evidence type="ECO:0000256" key="6">
    <source>
        <dbReference type="ARBA" id="ARBA00022842"/>
    </source>
</evidence>
<evidence type="ECO:0000313" key="11">
    <source>
        <dbReference type="Proteomes" id="UP000198406"/>
    </source>
</evidence>
<feature type="binding site" evidence="7">
    <location>
        <position position="144"/>
    </location>
    <ligand>
        <name>Mg(2+)</name>
        <dbReference type="ChEBI" id="CHEBI:18420"/>
        <label>1</label>
        <note>catalytic</note>
    </ligand>
</feature>
<evidence type="ECO:0000256" key="3">
    <source>
        <dbReference type="ARBA" id="ARBA00009759"/>
    </source>
</evidence>
<evidence type="ECO:0000256" key="8">
    <source>
        <dbReference type="RuleBase" id="RU364068"/>
    </source>
</evidence>
<dbReference type="PRINTS" id="PR00377">
    <property type="entry name" value="IMPHPHTASES"/>
</dbReference>
<comment type="similarity">
    <text evidence="3 8">Belongs to the inositol monophosphatase superfamily.</text>
</comment>
<dbReference type="PANTHER" id="PTHR20854:SF4">
    <property type="entry name" value="INOSITOL-1-MONOPHOSPHATASE-RELATED"/>
    <property type="match status" value="1"/>
</dbReference>
<keyword evidence="9" id="KW-1133">Transmembrane helix</keyword>
<feature type="transmembrane region" description="Helical" evidence="9">
    <location>
        <begin position="7"/>
        <end position="28"/>
    </location>
</feature>
<dbReference type="Gene3D" id="3.30.540.10">
    <property type="entry name" value="Fructose-1,6-Bisphosphatase, subunit A, domain 1"/>
    <property type="match status" value="1"/>
</dbReference>
<keyword evidence="4 7" id="KW-0479">Metal-binding</keyword>
<dbReference type="EC" id="3.1.3.25" evidence="8"/>
<keyword evidence="6 7" id="KW-0460">Magnesium</keyword>
<dbReference type="PROSITE" id="PS00629">
    <property type="entry name" value="IMP_1"/>
    <property type="match status" value="1"/>
</dbReference>
<keyword evidence="11" id="KW-1185">Reference proteome</keyword>